<dbReference type="InterPro" id="IPR029058">
    <property type="entry name" value="AB_hydrolase_fold"/>
</dbReference>
<dbReference type="PANTHER" id="PTHR11559">
    <property type="entry name" value="CARBOXYLESTERASE"/>
    <property type="match status" value="1"/>
</dbReference>
<proteinExistence type="predicted"/>
<dbReference type="Pfam" id="PF00135">
    <property type="entry name" value="COesterase"/>
    <property type="match status" value="2"/>
</dbReference>
<accession>A0A8H5LIX8</accession>
<dbReference type="OrthoDB" id="408631at2759"/>
<feature type="signal peptide" evidence="1">
    <location>
        <begin position="1"/>
        <end position="18"/>
    </location>
</feature>
<protein>
    <recommendedName>
        <fullName evidence="2">Carboxylesterase type B domain-containing protein</fullName>
    </recommendedName>
</protein>
<dbReference type="Proteomes" id="UP000559256">
    <property type="component" value="Unassembled WGS sequence"/>
</dbReference>
<evidence type="ECO:0000259" key="2">
    <source>
        <dbReference type="Pfam" id="PF00135"/>
    </source>
</evidence>
<gene>
    <name evidence="3" type="ORF">D9758_008545</name>
</gene>
<name>A0A8H5LIX8_9AGAR</name>
<comment type="caution">
    <text evidence="3">The sequence shown here is derived from an EMBL/GenBank/DDBJ whole genome shotgun (WGS) entry which is preliminary data.</text>
</comment>
<reference evidence="3 4" key="1">
    <citation type="journal article" date="2020" name="ISME J.">
        <title>Uncovering the hidden diversity of litter-decomposition mechanisms in mushroom-forming fungi.</title>
        <authorList>
            <person name="Floudas D."/>
            <person name="Bentzer J."/>
            <person name="Ahren D."/>
            <person name="Johansson T."/>
            <person name="Persson P."/>
            <person name="Tunlid A."/>
        </authorList>
    </citation>
    <scope>NUCLEOTIDE SEQUENCE [LARGE SCALE GENOMIC DNA]</scope>
    <source>
        <strain evidence="3 4">CBS 291.85</strain>
    </source>
</reference>
<dbReference type="EMBL" id="JAACJM010000048">
    <property type="protein sequence ID" value="KAF5358808.1"/>
    <property type="molecule type" value="Genomic_DNA"/>
</dbReference>
<evidence type="ECO:0000313" key="4">
    <source>
        <dbReference type="Proteomes" id="UP000559256"/>
    </source>
</evidence>
<dbReference type="SUPFAM" id="SSF53474">
    <property type="entry name" value="alpha/beta-Hydrolases"/>
    <property type="match status" value="1"/>
</dbReference>
<dbReference type="InterPro" id="IPR002018">
    <property type="entry name" value="CarbesteraseB"/>
</dbReference>
<evidence type="ECO:0000256" key="1">
    <source>
        <dbReference type="SAM" id="SignalP"/>
    </source>
</evidence>
<feature type="domain" description="Carboxylesterase type B" evidence="2">
    <location>
        <begin position="244"/>
        <end position="481"/>
    </location>
</feature>
<feature type="domain" description="Carboxylesterase type B" evidence="2">
    <location>
        <begin position="38"/>
        <end position="225"/>
    </location>
</feature>
<feature type="chain" id="PRO_5034588076" description="Carboxylesterase type B domain-containing protein" evidence="1">
    <location>
        <begin position="19"/>
        <end position="510"/>
    </location>
</feature>
<evidence type="ECO:0000313" key="3">
    <source>
        <dbReference type="EMBL" id="KAF5358808.1"/>
    </source>
</evidence>
<keyword evidence="1" id="KW-0732">Signal</keyword>
<dbReference type="InterPro" id="IPR050309">
    <property type="entry name" value="Type-B_Carboxylest/Lipase"/>
</dbReference>
<keyword evidence="4" id="KW-1185">Reference proteome</keyword>
<sequence>MKLTVAFLLVSATVTTLASGVTSNTESDAPIVDLGYASYQGSFDASTNVTNFLGVRYAAAPLGDLRFRAPQSPANVPGVQQANTEPPECFQASSGLSPTNPFSNQTLAKRQGREQTEDCLFLNVAIPGSTIPTGELPVIVWIHGGGYLGGDASDFHGSDLINEAKGGVVVVTIQYRLGVFGFLAGKQVKQNGALNAGLLDQHFALQWVNTHISKFGGLNSKVTIWEKVQEPVQFFSKLLRKMDELALYSEVVAQTNCASSSNPLNCLRSVDANTLEALNTNINSAGFFGLFTFVPVVDGEFITQRATEALKQGKVNGQALLAVTNTNEGVNFVNQTANQNTTFYAEQLFPNFGIQQDRETARQYAGLGSQLNQINLIQGESIFICPTYYLLNAFSGRSFKGEFAVPPATHGMDIQYYFPTGSTSSPFQNADFQKAFSQSFLAFAISLDPNSKFDPTNITPRWNKYSAGNTEMVFNSTNDGSAADIHTISTNRALLERCSFWESVGQLTGQ</sequence>
<organism evidence="3 4">
    <name type="scientific">Tetrapyrgos nigripes</name>
    <dbReference type="NCBI Taxonomy" id="182062"/>
    <lineage>
        <taxon>Eukaryota</taxon>
        <taxon>Fungi</taxon>
        <taxon>Dikarya</taxon>
        <taxon>Basidiomycota</taxon>
        <taxon>Agaricomycotina</taxon>
        <taxon>Agaricomycetes</taxon>
        <taxon>Agaricomycetidae</taxon>
        <taxon>Agaricales</taxon>
        <taxon>Marasmiineae</taxon>
        <taxon>Marasmiaceae</taxon>
        <taxon>Tetrapyrgos</taxon>
    </lineage>
</organism>
<dbReference type="Gene3D" id="3.40.50.1820">
    <property type="entry name" value="alpha/beta hydrolase"/>
    <property type="match status" value="2"/>
</dbReference>
<dbReference type="AlphaFoldDB" id="A0A8H5LIX8"/>